<evidence type="ECO:0000259" key="2">
    <source>
        <dbReference type="Pfam" id="PF00656"/>
    </source>
</evidence>
<dbReference type="Pfam" id="PF00656">
    <property type="entry name" value="Peptidase_C14"/>
    <property type="match status" value="1"/>
</dbReference>
<feature type="chain" id="PRO_5023115065" description="Peptidase C14 caspase domain-containing protein" evidence="1">
    <location>
        <begin position="33"/>
        <end position="1477"/>
    </location>
</feature>
<accession>A0A5E7FPF5</accession>
<evidence type="ECO:0000313" key="3">
    <source>
        <dbReference type="EMBL" id="VVO40702.1"/>
    </source>
</evidence>
<gene>
    <name evidence="3" type="ORF">PS833_05796</name>
</gene>
<dbReference type="GO" id="GO:0004197">
    <property type="term" value="F:cysteine-type endopeptidase activity"/>
    <property type="evidence" value="ECO:0007669"/>
    <property type="project" value="InterPro"/>
</dbReference>
<dbReference type="Gene3D" id="2.130.10.10">
    <property type="entry name" value="YVTN repeat-like/Quinoprotein amine dehydrogenase"/>
    <property type="match status" value="1"/>
</dbReference>
<reference evidence="3 4" key="1">
    <citation type="submission" date="2019-09" db="EMBL/GenBank/DDBJ databases">
        <authorList>
            <person name="Chandra G."/>
            <person name="Truman W A."/>
        </authorList>
    </citation>
    <scope>NUCLEOTIDE SEQUENCE [LARGE SCALE GENOMIC DNA]</scope>
    <source>
        <strain evidence="3">PS833</strain>
    </source>
</reference>
<dbReference type="EMBL" id="CABVHU010000021">
    <property type="protein sequence ID" value="VVO40702.1"/>
    <property type="molecule type" value="Genomic_DNA"/>
</dbReference>
<dbReference type="InterPro" id="IPR011047">
    <property type="entry name" value="Quinoprotein_ADH-like_sf"/>
</dbReference>
<organism evidence="3 4">
    <name type="scientific">Pseudomonas fluorescens</name>
    <dbReference type="NCBI Taxonomy" id="294"/>
    <lineage>
        <taxon>Bacteria</taxon>
        <taxon>Pseudomonadati</taxon>
        <taxon>Pseudomonadota</taxon>
        <taxon>Gammaproteobacteria</taxon>
        <taxon>Pseudomonadales</taxon>
        <taxon>Pseudomonadaceae</taxon>
        <taxon>Pseudomonas</taxon>
    </lineage>
</organism>
<feature type="signal peptide" evidence="1">
    <location>
        <begin position="1"/>
        <end position="32"/>
    </location>
</feature>
<keyword evidence="1" id="KW-0732">Signal</keyword>
<dbReference type="SUPFAM" id="SSF50998">
    <property type="entry name" value="Quinoprotein alcohol dehydrogenase-like"/>
    <property type="match status" value="1"/>
</dbReference>
<dbReference type="Proteomes" id="UP000409037">
    <property type="component" value="Unassembled WGS sequence"/>
</dbReference>
<dbReference type="SUPFAM" id="SSF50969">
    <property type="entry name" value="YVTN repeat-like/Quinoprotein amine dehydrogenase"/>
    <property type="match status" value="1"/>
</dbReference>
<proteinExistence type="predicted"/>
<feature type="domain" description="Peptidase C14 caspase" evidence="2">
    <location>
        <begin position="1169"/>
        <end position="1386"/>
    </location>
</feature>
<dbReference type="InterPro" id="IPR011600">
    <property type="entry name" value="Pept_C14_caspase"/>
</dbReference>
<dbReference type="InterPro" id="IPR015943">
    <property type="entry name" value="WD40/YVTN_repeat-like_dom_sf"/>
</dbReference>
<dbReference type="GO" id="GO:0006508">
    <property type="term" value="P:proteolysis"/>
    <property type="evidence" value="ECO:0007669"/>
    <property type="project" value="InterPro"/>
</dbReference>
<protein>
    <recommendedName>
        <fullName evidence="2">Peptidase C14 caspase domain-containing protein</fullName>
    </recommendedName>
</protein>
<evidence type="ECO:0000313" key="4">
    <source>
        <dbReference type="Proteomes" id="UP000409037"/>
    </source>
</evidence>
<name>A0A5E7FPF5_PSEFL</name>
<dbReference type="InterPro" id="IPR011044">
    <property type="entry name" value="Quino_amine_DH_bsu"/>
</dbReference>
<sequence length="1477" mass="162827" precursor="true">MGSLKMATTPRRPSYRSLIYAMLIATSDGSFADTPPQLYAQVESFREMQFSPDGSLMGKLNTINGTLYIFETSNGRIVNEIQTDTTAPFANWCFTTEKNIAAVFNGELLSYVNVLDGNQVGQLPAGPFSHCFPGVGPVKVDIKNDDTIDISPYTSSPIYKINGDATTAIYPVAGTQYLLAINEAASKSKIDRINIEIYDTSNKKALARADNLIVSKSMMEPNSFALDMRAGKLFYLETDFESEQTLEELERPKKIRAYDFKKSKSVSVSGITNKVATGLSMMRNGKLVISNESNNTWLVIDSRNKQILLQGEGEIDGVDLNNGRDSILITPFSGSPYFSSFNKPNKALQLFQKGAMQDLYSAGEHVWISSISELRYANLKDLEIQSYLNKPHSVLSFDRTGGNILVALLDESLGKILSISPDGKQYNYTFPAPNIPTGMATRLGNGWLVNAVAASDSERILREMENDIDHVSEGFSNSEDMQSSTESFYYFIGDDNVISPPIKKTGIPDAIVYSPRKKIVATKELENIKTYSWPDLTPLQSVKLTRDYSSIYLTPDANVLIATGTEGAEAISLETGLTLDTYTGPISQSDIVVKNDDTAYLTDGNTLALWKFKQENQRKSTSIKGRTLVSPDFKTYVKKSQTGLVFRNIPDTQTELNLSQECLKPIKWTLSSKILLCETTPAVSNHKSYVTVSAADGKVTSKVTHFGIDNPLPLLNTDGSQVIYITQVKETLPNSVLSTFTHKLITHNTLTNAEVILLPDASKLSNAAISETGDYVVTTEQDIDHINEKDQDYKIRIIRTSDGQMLASLDRKNTEINSVAVSNDGSEILLTGAGVITKINAKTSEVEWSKNYPYVIFSTFTNSDKEVLALAIGGTGRLLSMDNGNEKRRYSADSQQTTLILSGKTLMAYRSASSTVTVEYEPPDANPSIRIMYSAEQNLKKIRRLDATHLILVREDEQLSLYDESTEAVVARMFVMGSGGWVVATADGRFDSSNMDEISALHWVSPKNPGKAMPIEIFLSELYEPQLLWKVLKNEKLATLPSLQPPQTSLPIATITSILQTSPEMLEVTVEAKAGLEGENKGSQVADIKLFRNNKLIGTSHLTDRSDEGLKTTTIKFPDVQLPQGNLNENVNFSVYAFNRAGLKGPTSNRPFTRTSHSKNKEKNIYLITIGVNDYSNPAFNLDYAASDATQLNQKLTSIFRSERSISQIYAKSLISPQTQNSSIPTKENIRLTLENLSKNTSKLPLHKPEGNSPMPYSKTGDSVIIFYSGHGYFSPQGELYIFPSDIAKETSDKKITENLLTSAISTSELAEWLENIDAEDITLILDACHSAGAVGSNFRPGPLASKGLGQLAYDKGMRILAATQSDSVALETEELKHGYLSYALINDGLDKGLADFRPADGVIWIDEWLAYGRKHVPELASGDSMLTTTQKGEMNVPRLIKYRGDVDEKELSQRPVLYNFSRTAANLKLSQEAQAD</sequence>
<evidence type="ECO:0000256" key="1">
    <source>
        <dbReference type="SAM" id="SignalP"/>
    </source>
</evidence>
<dbReference type="Gene3D" id="3.40.50.1460">
    <property type="match status" value="1"/>
</dbReference>